<name>A0ABX6LBC4_9BACT</name>
<dbReference type="InterPro" id="IPR012373">
    <property type="entry name" value="Ferrdict_sens_TM"/>
</dbReference>
<dbReference type="RefSeq" id="WP_168859972.1">
    <property type="nucleotide sequence ID" value="NZ_CP051204.2"/>
</dbReference>
<sequence length="388" mass="42242">MSQEQVRDLWNKVYAGGASEAEKQALEQVLADDSYQDVIAQLLEETYVTMPPAGAFFTEQEKTVMIHAATGRKVLPLKTRHIRRWASAAIITGVIAAGSYYLLRQHPSHPAPVAVQHQETTPGNKAVLTLANGQHITLDNTGTGELARQPGATVIQTDSGSIAYKGTAAQAAVSFNTLTTPRGGQFKLLLPDGSAAWLNAASSITYPTAFNSKERRVEITGEVYLEVARNERQPFFVTTGQQEIAVLGTSFNVNAYTDEASINTTLLDGAISITPANGQTTLLRPGQQASVHRPNGQLKVQPVNTALVMAWKNGLFSFERANIQTVMRQLSRWYNVAVVYEGSIPTQTFSGDIYRDLPLPKALEMLAFVGFHFEVKNNGNGNTIIVRP</sequence>
<accession>A0ABX6LBC4</accession>
<dbReference type="EMBL" id="CP051204">
    <property type="protein sequence ID" value="QJB37129.1"/>
    <property type="molecule type" value="Genomic_DNA"/>
</dbReference>
<evidence type="ECO:0000313" key="4">
    <source>
        <dbReference type="Proteomes" id="UP000503144"/>
    </source>
</evidence>
<proteinExistence type="predicted"/>
<organism evidence="3 4">
    <name type="scientific">Chitinophaga oryzae</name>
    <dbReference type="NCBI Taxonomy" id="2725414"/>
    <lineage>
        <taxon>Bacteria</taxon>
        <taxon>Pseudomonadati</taxon>
        <taxon>Bacteroidota</taxon>
        <taxon>Chitinophagia</taxon>
        <taxon>Chitinophagales</taxon>
        <taxon>Chitinophagaceae</taxon>
        <taxon>Chitinophaga</taxon>
    </lineage>
</organism>
<gene>
    <name evidence="3" type="ORF">HF324_04370</name>
</gene>
<feature type="domain" description="FecR protein" evidence="1">
    <location>
        <begin position="177"/>
        <end position="271"/>
    </location>
</feature>
<dbReference type="Pfam" id="PF04773">
    <property type="entry name" value="FecR"/>
    <property type="match status" value="1"/>
</dbReference>
<dbReference type="Gene3D" id="2.60.120.1440">
    <property type="match status" value="1"/>
</dbReference>
<keyword evidence="4" id="KW-1185">Reference proteome</keyword>
<dbReference type="Proteomes" id="UP000503144">
    <property type="component" value="Chromosome"/>
</dbReference>
<dbReference type="InterPro" id="IPR006860">
    <property type="entry name" value="FecR"/>
</dbReference>
<feature type="domain" description="Protein FecR C-terminal" evidence="2">
    <location>
        <begin position="316"/>
        <end position="378"/>
    </location>
</feature>
<dbReference type="PANTHER" id="PTHR30273:SF2">
    <property type="entry name" value="PROTEIN FECR"/>
    <property type="match status" value="1"/>
</dbReference>
<protein>
    <submittedName>
        <fullName evidence="3">FecR domain-containing protein</fullName>
    </submittedName>
</protein>
<dbReference type="Pfam" id="PF16344">
    <property type="entry name" value="FecR_C"/>
    <property type="match status" value="1"/>
</dbReference>
<dbReference type="InterPro" id="IPR032508">
    <property type="entry name" value="FecR_C"/>
</dbReference>
<reference evidence="3 4" key="2">
    <citation type="submission" date="2020-09" db="EMBL/GenBank/DDBJ databases">
        <authorList>
            <person name="Kittiwongwattana C."/>
        </authorList>
    </citation>
    <scope>NUCLEOTIDE SEQUENCE [LARGE SCALE GENOMIC DNA]</scope>
    <source>
        <strain evidence="3 4">1303</strain>
    </source>
</reference>
<evidence type="ECO:0000259" key="1">
    <source>
        <dbReference type="Pfam" id="PF04773"/>
    </source>
</evidence>
<evidence type="ECO:0000259" key="2">
    <source>
        <dbReference type="Pfam" id="PF16344"/>
    </source>
</evidence>
<dbReference type="Gene3D" id="3.55.50.30">
    <property type="match status" value="1"/>
</dbReference>
<dbReference type="PANTHER" id="PTHR30273">
    <property type="entry name" value="PERIPLASMIC SIGNAL SENSOR AND SIGMA FACTOR ACTIVATOR FECR-RELATED"/>
    <property type="match status" value="1"/>
</dbReference>
<reference evidence="4" key="1">
    <citation type="submission" date="2020-04" db="EMBL/GenBank/DDBJ databases">
        <authorList>
            <person name="Kittiwongwattana C."/>
        </authorList>
    </citation>
    <scope>NUCLEOTIDE SEQUENCE [LARGE SCALE GENOMIC DNA]</scope>
    <source>
        <strain evidence="4">1303</strain>
    </source>
</reference>
<evidence type="ECO:0000313" key="3">
    <source>
        <dbReference type="EMBL" id="QJB37129.1"/>
    </source>
</evidence>